<dbReference type="EMBL" id="JANVFT010000143">
    <property type="protein sequence ID" value="KAJ4464283.1"/>
    <property type="molecule type" value="Genomic_DNA"/>
</dbReference>
<protein>
    <recommendedName>
        <fullName evidence="1">SHSP domain-containing protein</fullName>
    </recommendedName>
</protein>
<evidence type="ECO:0000259" key="1">
    <source>
        <dbReference type="Pfam" id="PF00011"/>
    </source>
</evidence>
<accession>A0ABQ8UYK5</accession>
<dbReference type="InterPro" id="IPR008978">
    <property type="entry name" value="HSP20-like_chaperone"/>
</dbReference>
<keyword evidence="3" id="KW-1185">Reference proteome</keyword>
<evidence type="ECO:0000313" key="3">
    <source>
        <dbReference type="Proteomes" id="UP001150217"/>
    </source>
</evidence>
<comment type="caution">
    <text evidence="2">The sequence shown here is derived from an EMBL/GenBank/DDBJ whole genome shotgun (WGS) entry which is preliminary data.</text>
</comment>
<evidence type="ECO:0000313" key="2">
    <source>
        <dbReference type="EMBL" id="KAJ4464283.1"/>
    </source>
</evidence>
<dbReference type="CDD" id="cd06464">
    <property type="entry name" value="ACD_sHsps-like"/>
    <property type="match status" value="1"/>
</dbReference>
<sequence length="156" mass="17645">MSELQSLCSVPVRLPLDFEAMIQLLRKHSSTYMVPKMDCYYDGDHNRVQVYIELPGVCRENFKGSTTTSSDDGNNLMAPACVPSMALKCGYGLPPHFTTQERKYGEFLRFLPVPATTMAKDIHAELDAGILMVSFPCRKPLTEAEYKFLQEEIKIE</sequence>
<name>A0ABQ8UYK5_9AGAR</name>
<feature type="domain" description="SHSP" evidence="1">
    <location>
        <begin position="96"/>
        <end position="142"/>
    </location>
</feature>
<gene>
    <name evidence="2" type="ORF">C8R41DRAFT_872180</name>
</gene>
<dbReference type="Gene3D" id="2.60.40.790">
    <property type="match status" value="1"/>
</dbReference>
<dbReference type="Pfam" id="PF00011">
    <property type="entry name" value="HSP20"/>
    <property type="match status" value="1"/>
</dbReference>
<proteinExistence type="predicted"/>
<dbReference type="InterPro" id="IPR002068">
    <property type="entry name" value="A-crystallin/Hsp20_dom"/>
</dbReference>
<organism evidence="2 3">
    <name type="scientific">Lentinula lateritia</name>
    <dbReference type="NCBI Taxonomy" id="40482"/>
    <lineage>
        <taxon>Eukaryota</taxon>
        <taxon>Fungi</taxon>
        <taxon>Dikarya</taxon>
        <taxon>Basidiomycota</taxon>
        <taxon>Agaricomycotina</taxon>
        <taxon>Agaricomycetes</taxon>
        <taxon>Agaricomycetidae</taxon>
        <taxon>Agaricales</taxon>
        <taxon>Marasmiineae</taxon>
        <taxon>Omphalotaceae</taxon>
        <taxon>Lentinula</taxon>
    </lineage>
</organism>
<reference evidence="2" key="1">
    <citation type="submission" date="2022-08" db="EMBL/GenBank/DDBJ databases">
        <title>A Global Phylogenomic Analysis of the Shiitake Genus Lentinula.</title>
        <authorList>
            <consortium name="DOE Joint Genome Institute"/>
            <person name="Sierra-Patev S."/>
            <person name="Min B."/>
            <person name="Naranjo-Ortiz M."/>
            <person name="Looney B."/>
            <person name="Konkel Z."/>
            <person name="Slot J.C."/>
            <person name="Sakamoto Y."/>
            <person name="Steenwyk J.L."/>
            <person name="Rokas A."/>
            <person name="Carro J."/>
            <person name="Camarero S."/>
            <person name="Ferreira P."/>
            <person name="Molpeceres G."/>
            <person name="Ruiz-Duenas F.J."/>
            <person name="Serrano A."/>
            <person name="Henrissat B."/>
            <person name="Drula E."/>
            <person name="Hughes K.W."/>
            <person name="Mata J.L."/>
            <person name="Ishikawa N.K."/>
            <person name="Vargas-Isla R."/>
            <person name="Ushijima S."/>
            <person name="Smith C.A."/>
            <person name="Ahrendt S."/>
            <person name="Andreopoulos W."/>
            <person name="He G."/>
            <person name="Labutti K."/>
            <person name="Lipzen A."/>
            <person name="Ng V."/>
            <person name="Riley R."/>
            <person name="Sandor L."/>
            <person name="Barry K."/>
            <person name="Martinez A.T."/>
            <person name="Xiao Y."/>
            <person name="Gibbons J.G."/>
            <person name="Terashima K."/>
            <person name="Grigoriev I.V."/>
            <person name="Hibbett D.S."/>
        </authorList>
    </citation>
    <scope>NUCLEOTIDE SEQUENCE</scope>
    <source>
        <strain evidence="2">RHP3577 ss4</strain>
    </source>
</reference>
<dbReference type="Proteomes" id="UP001150217">
    <property type="component" value="Unassembled WGS sequence"/>
</dbReference>
<dbReference type="SUPFAM" id="SSF49764">
    <property type="entry name" value="HSP20-like chaperones"/>
    <property type="match status" value="1"/>
</dbReference>